<name>A0A645I3F6_9ZZZZ</name>
<protein>
    <submittedName>
        <fullName evidence="1">Uncharacterized protein</fullName>
    </submittedName>
</protein>
<accession>A0A645I3F6</accession>
<dbReference type="AlphaFoldDB" id="A0A645I3F6"/>
<dbReference type="EMBL" id="VSSQ01105998">
    <property type="protein sequence ID" value="MPN45825.1"/>
    <property type="molecule type" value="Genomic_DNA"/>
</dbReference>
<comment type="caution">
    <text evidence="1">The sequence shown here is derived from an EMBL/GenBank/DDBJ whole genome shotgun (WGS) entry which is preliminary data.</text>
</comment>
<sequence>MHHIVVLKDAYHMDKAVHLGKLVEQSARNPALARATIQAGDIYIGDLGVDRFLGVEHLAQFIHTWIGHIHHGGVHLYLATGHTGGLATAGERVEKCCFASLRKTNNSQFHAVKNP</sequence>
<evidence type="ECO:0000313" key="1">
    <source>
        <dbReference type="EMBL" id="MPN45825.1"/>
    </source>
</evidence>
<reference evidence="1" key="1">
    <citation type="submission" date="2019-08" db="EMBL/GenBank/DDBJ databases">
        <authorList>
            <person name="Kucharzyk K."/>
            <person name="Murdoch R.W."/>
            <person name="Higgins S."/>
            <person name="Loffler F."/>
        </authorList>
    </citation>
    <scope>NUCLEOTIDE SEQUENCE</scope>
</reference>
<gene>
    <name evidence="1" type="ORF">SDC9_193397</name>
</gene>
<organism evidence="1">
    <name type="scientific">bioreactor metagenome</name>
    <dbReference type="NCBI Taxonomy" id="1076179"/>
    <lineage>
        <taxon>unclassified sequences</taxon>
        <taxon>metagenomes</taxon>
        <taxon>ecological metagenomes</taxon>
    </lineage>
</organism>
<proteinExistence type="predicted"/>